<dbReference type="Proteomes" id="UP001369815">
    <property type="component" value="Unassembled WGS sequence"/>
</dbReference>
<feature type="compositionally biased region" description="Polar residues" evidence="1">
    <location>
        <begin position="1"/>
        <end position="19"/>
    </location>
</feature>
<protein>
    <recommendedName>
        <fullName evidence="6">Cryptic loci regulator 2 N-terminal domain-containing protein</fullName>
    </recommendedName>
</protein>
<dbReference type="InterPro" id="IPR031915">
    <property type="entry name" value="Clr2_N"/>
</dbReference>
<accession>A0AAX6MYZ3</accession>
<evidence type="ECO:0000313" key="4">
    <source>
        <dbReference type="EMBL" id="KAK6957617.1"/>
    </source>
</evidence>
<feature type="compositionally biased region" description="Low complexity" evidence="1">
    <location>
        <begin position="186"/>
        <end position="213"/>
    </location>
</feature>
<evidence type="ECO:0000256" key="1">
    <source>
        <dbReference type="SAM" id="MobiDB-lite"/>
    </source>
</evidence>
<evidence type="ECO:0000259" key="3">
    <source>
        <dbReference type="Pfam" id="PF16761"/>
    </source>
</evidence>
<reference evidence="4 5" key="1">
    <citation type="journal article" date="2024" name="Front Chem Biol">
        <title>Unveiling the potential of Daldinia eschscholtzii MFLUCC 19-0629 through bioactivity and bioinformatics studies for enhanced sustainable agriculture production.</title>
        <authorList>
            <person name="Brooks S."/>
            <person name="Weaver J.A."/>
            <person name="Klomchit A."/>
            <person name="Alharthi S.A."/>
            <person name="Onlamun T."/>
            <person name="Nurani R."/>
            <person name="Vong T.K."/>
            <person name="Alberti F."/>
            <person name="Greco C."/>
        </authorList>
    </citation>
    <scope>NUCLEOTIDE SEQUENCE [LARGE SCALE GENOMIC DNA]</scope>
    <source>
        <strain evidence="4">MFLUCC 19-0629</strain>
    </source>
</reference>
<name>A0AAX6MYZ3_9PEZI</name>
<dbReference type="GO" id="GO:0070824">
    <property type="term" value="C:SHREC complex"/>
    <property type="evidence" value="ECO:0007669"/>
    <property type="project" value="InterPro"/>
</dbReference>
<dbReference type="PANTHER" id="PTHR38046">
    <property type="entry name" value="CRYPTIC LOCI REGULATOR 2"/>
    <property type="match status" value="1"/>
</dbReference>
<comment type="caution">
    <text evidence="4">The sequence shown here is derived from an EMBL/GenBank/DDBJ whole genome shotgun (WGS) entry which is preliminary data.</text>
</comment>
<evidence type="ECO:0000259" key="2">
    <source>
        <dbReference type="Pfam" id="PF10383"/>
    </source>
</evidence>
<dbReference type="Pfam" id="PF10383">
    <property type="entry name" value="Clr2"/>
    <property type="match status" value="1"/>
</dbReference>
<dbReference type="InterPro" id="IPR018839">
    <property type="entry name" value="Tscrpt-silencing_Clr2_C"/>
</dbReference>
<dbReference type="AlphaFoldDB" id="A0AAX6MYZ3"/>
<feature type="region of interest" description="Disordered" evidence="1">
    <location>
        <begin position="1"/>
        <end position="28"/>
    </location>
</feature>
<dbReference type="PANTHER" id="PTHR38046:SF1">
    <property type="entry name" value="CRYPTIC LOCI REGULATOR 2"/>
    <property type="match status" value="1"/>
</dbReference>
<feature type="domain" description="Cryptic loci regulator 2 C-terminal" evidence="2">
    <location>
        <begin position="369"/>
        <end position="489"/>
    </location>
</feature>
<dbReference type="GO" id="GO:0031934">
    <property type="term" value="C:mating-type region heterochromatin"/>
    <property type="evidence" value="ECO:0007669"/>
    <property type="project" value="TreeGrafter"/>
</dbReference>
<proteinExistence type="predicted"/>
<organism evidence="4 5">
    <name type="scientific">Daldinia eschscholtzii</name>
    <dbReference type="NCBI Taxonomy" id="292717"/>
    <lineage>
        <taxon>Eukaryota</taxon>
        <taxon>Fungi</taxon>
        <taxon>Dikarya</taxon>
        <taxon>Ascomycota</taxon>
        <taxon>Pezizomycotina</taxon>
        <taxon>Sordariomycetes</taxon>
        <taxon>Xylariomycetidae</taxon>
        <taxon>Xylariales</taxon>
        <taxon>Hypoxylaceae</taxon>
        <taxon>Daldinia</taxon>
    </lineage>
</organism>
<feature type="domain" description="Cryptic loci regulator 2 N-terminal" evidence="3">
    <location>
        <begin position="68"/>
        <end position="150"/>
    </location>
</feature>
<feature type="region of interest" description="Disordered" evidence="1">
    <location>
        <begin position="174"/>
        <end position="213"/>
    </location>
</feature>
<evidence type="ECO:0000313" key="5">
    <source>
        <dbReference type="Proteomes" id="UP001369815"/>
    </source>
</evidence>
<evidence type="ECO:0008006" key="6">
    <source>
        <dbReference type="Google" id="ProtNLM"/>
    </source>
</evidence>
<dbReference type="InterPro" id="IPR038986">
    <property type="entry name" value="Clr2"/>
</dbReference>
<keyword evidence="5" id="KW-1185">Reference proteome</keyword>
<dbReference type="Pfam" id="PF16761">
    <property type="entry name" value="Clr2_transil"/>
    <property type="match status" value="1"/>
</dbReference>
<gene>
    <name evidence="4" type="ORF">Daesc_000404</name>
</gene>
<sequence>MENASTSDPTGSDGNTTSFRIDRSDGMEIPENRLAQLPKAAQSSVDNWLQKLGDMIASQLYPGSGNRFVLSAFPENYHLRQKMRDNKSATDQAKAEQRHDCYLYGYPDLGVRGRSKAAPKNYRSPAEFFDHLLWLISGEADRNKCTCKHCKTWSASQAKPQGVKVQAPARLGPVTKASGALGGNSPGQSAPTSAASSPAPSAPSGTPAQRVASAALTAQVAASSAQAAVQHDEPHEPHLFREGEVVWYIVGSSFHLGLIIERLLGKPAMYKIKPLSYSLKPLADVTQPEADMRPFLAFSVPAPHPILDNFANHPMEKIPWDVLEAQVINADGALSVEASKVGASRVDHSYSLFNAIPDPTLQPNQQRVRGAFLGAEQVRDNEAVRIRPEPGEYPDGDNPELTFAMVVRKIVLEKTDKGEELFFHGDLWLLRETDSPTHRDTLKYVTQAMIREKMFRDRVKNSPNIHFEWVLIQNPFKKSEAYIRGRFYESEKLGPLLDPNWNVTVQQGHFMPTHHKSLNNRGDSKSFNVGRKESRSATFAGIFPPGTVLSFGPDVVDWPGNAYHPH</sequence>
<dbReference type="EMBL" id="JBANMG010000001">
    <property type="protein sequence ID" value="KAK6957617.1"/>
    <property type="molecule type" value="Genomic_DNA"/>
</dbReference>
<dbReference type="GO" id="GO:0030466">
    <property type="term" value="P:silent mating-type cassette heterochromatin formation"/>
    <property type="evidence" value="ECO:0007669"/>
    <property type="project" value="TreeGrafter"/>
</dbReference>
<dbReference type="GO" id="GO:0033553">
    <property type="term" value="C:rDNA heterochromatin"/>
    <property type="evidence" value="ECO:0007669"/>
    <property type="project" value="TreeGrafter"/>
</dbReference>